<dbReference type="AlphaFoldDB" id="A0A381R819"/>
<evidence type="ECO:0000313" key="1">
    <source>
        <dbReference type="EMBL" id="SUZ87028.1"/>
    </source>
</evidence>
<reference evidence="1" key="1">
    <citation type="submission" date="2018-05" db="EMBL/GenBank/DDBJ databases">
        <authorList>
            <person name="Lanie J.A."/>
            <person name="Ng W.-L."/>
            <person name="Kazmierczak K.M."/>
            <person name="Andrzejewski T.M."/>
            <person name="Davidsen T.M."/>
            <person name="Wayne K.J."/>
            <person name="Tettelin H."/>
            <person name="Glass J.I."/>
            <person name="Rusch D."/>
            <person name="Podicherti R."/>
            <person name="Tsui H.-C.T."/>
            <person name="Winkler M.E."/>
        </authorList>
    </citation>
    <scope>NUCLEOTIDE SEQUENCE</scope>
</reference>
<dbReference type="SUPFAM" id="SSF52402">
    <property type="entry name" value="Adenine nucleotide alpha hydrolases-like"/>
    <property type="match status" value="1"/>
</dbReference>
<sequence length="407" mass="45268">MDWNYTAVGDLLTVDHTLDDDTLTESRPCSAPIIEEAHGDLEALTVSILKENITNPGGIVLSASGGFDSRLLLAALLHLGIRPRLLVCGPRGNFDRDVVEQIGKRLSLEVIAVELSAQDYVDHAERIVEVTGGTKAARHWHTFLYPLKAGLDTDCNIVVGANGESMRSYYFDRGLVSHATTALPRKPLLKRFWSVKAKNPFYPDQLEGLSPPVRDDLAGRGSRRRIDRLVAASRGNDFQSSLDHFYYHQRVRNFIGNGLKLYRQFGEVVAPMTDVRWVTVAKSLPRAQKLGSRWHRHAINNLCPELLSFPEPGTGRPMAVDPGLLYWMKKLGGGPPYADYANWFRSPGFVDMVMDRRNSIRELMSPDLVESMMKSGNVRQISPIAALAVYASGQLDGPYPNISRSGR</sequence>
<accession>A0A381R819</accession>
<gene>
    <name evidence="1" type="ORF">METZ01_LOCUS39882</name>
</gene>
<dbReference type="EMBL" id="UINC01001705">
    <property type="protein sequence ID" value="SUZ87028.1"/>
    <property type="molecule type" value="Genomic_DNA"/>
</dbReference>
<dbReference type="InterPro" id="IPR014729">
    <property type="entry name" value="Rossmann-like_a/b/a_fold"/>
</dbReference>
<protein>
    <recommendedName>
        <fullName evidence="2">Asparagine synthetase domain-containing protein</fullName>
    </recommendedName>
</protein>
<dbReference type="Gene3D" id="3.40.50.620">
    <property type="entry name" value="HUPs"/>
    <property type="match status" value="1"/>
</dbReference>
<name>A0A381R819_9ZZZZ</name>
<evidence type="ECO:0008006" key="2">
    <source>
        <dbReference type="Google" id="ProtNLM"/>
    </source>
</evidence>
<proteinExistence type="predicted"/>
<organism evidence="1">
    <name type="scientific">marine metagenome</name>
    <dbReference type="NCBI Taxonomy" id="408172"/>
    <lineage>
        <taxon>unclassified sequences</taxon>
        <taxon>metagenomes</taxon>
        <taxon>ecological metagenomes</taxon>
    </lineage>
</organism>